<keyword evidence="2" id="KW-1185">Reference proteome</keyword>
<name>A0AAV4PQ41_9ARAC</name>
<sequence>MVQGHAQKPVDFVVPSVPGTAVPSPVEPPEAAATSIEQGGALCRKLSLLEAGPTLLGGLNPDLYKSVPEEEVEEDNFPEGHRGRLWFALEYNVATERLIVRVIKAKNLPSRVYGAANCCDPFVR</sequence>
<dbReference type="EMBL" id="BPLQ01003301">
    <property type="protein sequence ID" value="GIX99532.1"/>
    <property type="molecule type" value="Genomic_DNA"/>
</dbReference>
<dbReference type="Gene3D" id="2.60.40.150">
    <property type="entry name" value="C2 domain"/>
    <property type="match status" value="1"/>
</dbReference>
<protein>
    <submittedName>
        <fullName evidence="1">Synaptotagmin-15</fullName>
    </submittedName>
</protein>
<dbReference type="AlphaFoldDB" id="A0AAV4PQ41"/>
<evidence type="ECO:0000313" key="1">
    <source>
        <dbReference type="EMBL" id="GIX99532.1"/>
    </source>
</evidence>
<dbReference type="Proteomes" id="UP001054837">
    <property type="component" value="Unassembled WGS sequence"/>
</dbReference>
<organism evidence="1 2">
    <name type="scientific">Caerostris darwini</name>
    <dbReference type="NCBI Taxonomy" id="1538125"/>
    <lineage>
        <taxon>Eukaryota</taxon>
        <taxon>Metazoa</taxon>
        <taxon>Ecdysozoa</taxon>
        <taxon>Arthropoda</taxon>
        <taxon>Chelicerata</taxon>
        <taxon>Arachnida</taxon>
        <taxon>Araneae</taxon>
        <taxon>Araneomorphae</taxon>
        <taxon>Entelegynae</taxon>
        <taxon>Araneoidea</taxon>
        <taxon>Araneidae</taxon>
        <taxon>Caerostris</taxon>
    </lineage>
</organism>
<dbReference type="InterPro" id="IPR035892">
    <property type="entry name" value="C2_domain_sf"/>
</dbReference>
<proteinExistence type="predicted"/>
<gene>
    <name evidence="1" type="primary">SYT15_3</name>
    <name evidence="1" type="ORF">CDAR_104581</name>
</gene>
<dbReference type="SUPFAM" id="SSF49562">
    <property type="entry name" value="C2 domain (Calcium/lipid-binding domain, CaLB)"/>
    <property type="match status" value="1"/>
</dbReference>
<accession>A0AAV4PQ41</accession>
<evidence type="ECO:0000313" key="2">
    <source>
        <dbReference type="Proteomes" id="UP001054837"/>
    </source>
</evidence>
<comment type="caution">
    <text evidence="1">The sequence shown here is derived from an EMBL/GenBank/DDBJ whole genome shotgun (WGS) entry which is preliminary data.</text>
</comment>
<reference evidence="1 2" key="1">
    <citation type="submission" date="2021-06" db="EMBL/GenBank/DDBJ databases">
        <title>Caerostris darwini draft genome.</title>
        <authorList>
            <person name="Kono N."/>
            <person name="Arakawa K."/>
        </authorList>
    </citation>
    <scope>NUCLEOTIDE SEQUENCE [LARGE SCALE GENOMIC DNA]</scope>
</reference>